<proteinExistence type="predicted"/>
<evidence type="ECO:0000313" key="1">
    <source>
        <dbReference type="EMBL" id="QHK18958.1"/>
    </source>
</evidence>
<reference evidence="1 2" key="1">
    <citation type="submission" date="2020-01" db="EMBL/GenBank/DDBJ databases">
        <title>Pseudarthrobacter psychrotolerans sp. nov., isolated from antarctic soil.</title>
        <authorList>
            <person name="Shin Y."/>
            <person name="Park W."/>
        </authorList>
    </citation>
    <scope>NUCLEOTIDE SEQUENCE [LARGE SCALE GENOMIC DNA]</scope>
    <source>
        <strain evidence="1 2">YJ56</strain>
    </source>
</reference>
<name>A0A6P1NHX6_9MICC</name>
<dbReference type="Proteomes" id="UP000464186">
    <property type="component" value="Chromosome"/>
</dbReference>
<sequence>MHGVTFEELDQVTPTLASRGGFSTAEEPMEDIVVKIAELVGIVTEEEADELSMKSAAK</sequence>
<keyword evidence="2" id="KW-1185">Reference proteome</keyword>
<dbReference type="AlphaFoldDB" id="A0A6P1NHX6"/>
<evidence type="ECO:0000313" key="2">
    <source>
        <dbReference type="Proteomes" id="UP000464186"/>
    </source>
</evidence>
<protein>
    <submittedName>
        <fullName evidence="1">Uncharacterized protein</fullName>
    </submittedName>
</protein>
<accession>A0A6P1NHX6</accession>
<organism evidence="1 2">
    <name type="scientific">Pseudarthrobacter psychrotolerans</name>
    <dbReference type="NCBI Taxonomy" id="2697569"/>
    <lineage>
        <taxon>Bacteria</taxon>
        <taxon>Bacillati</taxon>
        <taxon>Actinomycetota</taxon>
        <taxon>Actinomycetes</taxon>
        <taxon>Micrococcales</taxon>
        <taxon>Micrococcaceae</taxon>
        <taxon>Pseudarthrobacter</taxon>
    </lineage>
</organism>
<gene>
    <name evidence="1" type="ORF">GU243_03375</name>
</gene>
<dbReference type="KEGG" id="psey:GU243_03375"/>
<dbReference type="EMBL" id="CP047898">
    <property type="protein sequence ID" value="QHK18958.1"/>
    <property type="molecule type" value="Genomic_DNA"/>
</dbReference>